<proteinExistence type="predicted"/>
<evidence type="ECO:0000313" key="2">
    <source>
        <dbReference type="EMBL" id="AEA47774.1"/>
    </source>
</evidence>
<name>F2KQW8_ARCVS</name>
<dbReference type="STRING" id="693661.Arcve_1777"/>
<dbReference type="HOGENOM" id="CLU_1639880_0_0_2"/>
<keyword evidence="1" id="KW-0472">Membrane</keyword>
<protein>
    <submittedName>
        <fullName evidence="2">Uncharacterized protein</fullName>
    </submittedName>
</protein>
<keyword evidence="3" id="KW-1185">Reference proteome</keyword>
<dbReference type="eggNOG" id="arCOG10344">
    <property type="taxonomic scope" value="Archaea"/>
</dbReference>
<organism evidence="2 3">
    <name type="scientific">Archaeoglobus veneficus (strain DSM 11195 / SNP6)</name>
    <dbReference type="NCBI Taxonomy" id="693661"/>
    <lineage>
        <taxon>Archaea</taxon>
        <taxon>Methanobacteriati</taxon>
        <taxon>Methanobacteriota</taxon>
        <taxon>Archaeoglobi</taxon>
        <taxon>Archaeoglobales</taxon>
        <taxon>Archaeoglobaceae</taxon>
        <taxon>Archaeoglobus</taxon>
    </lineage>
</organism>
<dbReference type="AlphaFoldDB" id="F2KQW8"/>
<keyword evidence="1" id="KW-1133">Transmembrane helix</keyword>
<accession>F2KQW8</accession>
<dbReference type="Proteomes" id="UP000008136">
    <property type="component" value="Chromosome"/>
</dbReference>
<dbReference type="EMBL" id="CP002588">
    <property type="protein sequence ID" value="AEA47774.1"/>
    <property type="molecule type" value="Genomic_DNA"/>
</dbReference>
<keyword evidence="1" id="KW-0812">Transmembrane</keyword>
<evidence type="ECO:0000313" key="3">
    <source>
        <dbReference type="Proteomes" id="UP000008136"/>
    </source>
</evidence>
<gene>
    <name evidence="2" type="ordered locus">Arcve_1777</name>
</gene>
<evidence type="ECO:0000256" key="1">
    <source>
        <dbReference type="SAM" id="Phobius"/>
    </source>
</evidence>
<dbReference type="KEGG" id="ave:Arcve_1777"/>
<reference evidence="2 3" key="1">
    <citation type="submission" date="2011-03" db="EMBL/GenBank/DDBJ databases">
        <title>The complete genome of Archaeoglobus veneficus SNP6.</title>
        <authorList>
            <consortium name="US DOE Joint Genome Institute (JGI-PGF)"/>
            <person name="Lucas S."/>
            <person name="Copeland A."/>
            <person name="Lapidus A."/>
            <person name="Bruce D."/>
            <person name="Goodwin L."/>
            <person name="Pitluck S."/>
            <person name="Kyrpides N."/>
            <person name="Mavromatis K."/>
            <person name="Pagani I."/>
            <person name="Ivanova N."/>
            <person name="Mikhailova N."/>
            <person name="Lu M."/>
            <person name="Detter J.C."/>
            <person name="Tapia R."/>
            <person name="Han C."/>
            <person name="Land M."/>
            <person name="Hauser L."/>
            <person name="Markowitz V."/>
            <person name="Cheng J.-F."/>
            <person name="Hugenholtz P."/>
            <person name="Woyke T."/>
            <person name="Wu D."/>
            <person name="Spring S."/>
            <person name="Brambilla E."/>
            <person name="Klenk H.-P."/>
            <person name="Eisen J.A."/>
        </authorList>
    </citation>
    <scope>NUCLEOTIDE SEQUENCE [LARGE SCALE GENOMIC DNA]</scope>
    <source>
        <strain>SNP6</strain>
    </source>
</reference>
<sequence>MKREFLVMSVVALALLSSFFILFMPLNEPPKMKQGVVIHINNNYYKILPNEEGYDKLSEECMNILKSINGQYKLAITLDELNSIKSRENYVEIVFPENITLTTNYESVNKAGGIKLKGAVLMLSGEYKGKIFTYRDRVVGVWSSDQSFDRLRGTVETFIQQ</sequence>
<feature type="transmembrane region" description="Helical" evidence="1">
    <location>
        <begin position="6"/>
        <end position="26"/>
    </location>
</feature>